<feature type="transmembrane region" description="Helical" evidence="1">
    <location>
        <begin position="29"/>
        <end position="48"/>
    </location>
</feature>
<sequence length="125" mass="13679">MEMLLIVLWIAGSLFIGMGARTLLLGGNRNVSFCVFVGLFLVLASRGMETERAKGRPTSHENLIVGENYEVVAIYDGNGKYVVTKELTNEKKIRLVGPLNFGTTSVGVGDVYIKTAGSLEKFLRH</sequence>
<dbReference type="EMBL" id="MHSU01000012">
    <property type="protein sequence ID" value="OHA50641.1"/>
    <property type="molecule type" value="Genomic_DNA"/>
</dbReference>
<proteinExistence type="predicted"/>
<accession>A0A1G2PSQ8</accession>
<organism evidence="2 3">
    <name type="scientific">Candidatus Terrybacteria bacterium RIFCSPHIGHO2_02_41_19</name>
    <dbReference type="NCBI Taxonomy" id="1802364"/>
    <lineage>
        <taxon>Bacteria</taxon>
        <taxon>Candidatus Terryibacteriota</taxon>
    </lineage>
</organism>
<keyword evidence="1" id="KW-0472">Membrane</keyword>
<name>A0A1G2PSQ8_9BACT</name>
<reference evidence="2 3" key="1">
    <citation type="journal article" date="2016" name="Nat. Commun.">
        <title>Thousands of microbial genomes shed light on interconnected biogeochemical processes in an aquifer system.</title>
        <authorList>
            <person name="Anantharaman K."/>
            <person name="Brown C.T."/>
            <person name="Hug L.A."/>
            <person name="Sharon I."/>
            <person name="Castelle C.J."/>
            <person name="Probst A.J."/>
            <person name="Thomas B.C."/>
            <person name="Singh A."/>
            <person name="Wilkins M.J."/>
            <person name="Karaoz U."/>
            <person name="Brodie E.L."/>
            <person name="Williams K.H."/>
            <person name="Hubbard S.S."/>
            <person name="Banfield J.F."/>
        </authorList>
    </citation>
    <scope>NUCLEOTIDE SEQUENCE [LARGE SCALE GENOMIC DNA]</scope>
</reference>
<comment type="caution">
    <text evidence="2">The sequence shown here is derived from an EMBL/GenBank/DDBJ whole genome shotgun (WGS) entry which is preliminary data.</text>
</comment>
<dbReference type="Proteomes" id="UP000178646">
    <property type="component" value="Unassembled WGS sequence"/>
</dbReference>
<protein>
    <submittedName>
        <fullName evidence="2">Uncharacterized protein</fullName>
    </submittedName>
</protein>
<evidence type="ECO:0000256" key="1">
    <source>
        <dbReference type="SAM" id="Phobius"/>
    </source>
</evidence>
<evidence type="ECO:0000313" key="3">
    <source>
        <dbReference type="Proteomes" id="UP000178646"/>
    </source>
</evidence>
<gene>
    <name evidence="2" type="ORF">A2W59_01525</name>
</gene>
<keyword evidence="1" id="KW-0812">Transmembrane</keyword>
<dbReference type="AlphaFoldDB" id="A0A1G2PSQ8"/>
<evidence type="ECO:0000313" key="2">
    <source>
        <dbReference type="EMBL" id="OHA50641.1"/>
    </source>
</evidence>
<keyword evidence="1" id="KW-1133">Transmembrane helix</keyword>